<comment type="caution">
    <text evidence="1">The sequence shown here is derived from an EMBL/GenBank/DDBJ whole genome shotgun (WGS) entry which is preliminary data.</text>
</comment>
<reference evidence="1 2" key="1">
    <citation type="submission" date="2021-06" db="EMBL/GenBank/DDBJ databases">
        <authorList>
            <person name="Kallberg Y."/>
            <person name="Tangrot J."/>
            <person name="Rosling A."/>
        </authorList>
    </citation>
    <scope>NUCLEOTIDE SEQUENCE [LARGE SCALE GENOMIC DNA]</scope>
    <source>
        <strain evidence="1 2">120-4 pot B 10/14</strain>
    </source>
</reference>
<name>A0ABN7VZ39_GIGMA</name>
<accession>A0ABN7VZ39</accession>
<evidence type="ECO:0000313" key="1">
    <source>
        <dbReference type="EMBL" id="CAG8808018.1"/>
    </source>
</evidence>
<organism evidence="1 2">
    <name type="scientific">Gigaspora margarita</name>
    <dbReference type="NCBI Taxonomy" id="4874"/>
    <lineage>
        <taxon>Eukaryota</taxon>
        <taxon>Fungi</taxon>
        <taxon>Fungi incertae sedis</taxon>
        <taxon>Mucoromycota</taxon>
        <taxon>Glomeromycotina</taxon>
        <taxon>Glomeromycetes</taxon>
        <taxon>Diversisporales</taxon>
        <taxon>Gigasporaceae</taxon>
        <taxon>Gigaspora</taxon>
    </lineage>
</organism>
<evidence type="ECO:0000313" key="2">
    <source>
        <dbReference type="Proteomes" id="UP000789901"/>
    </source>
</evidence>
<proteinExistence type="predicted"/>
<sequence length="144" mass="17301">MTVVILLRKIKYKNIVQNLHSSFRVDNNGDFRLPFRFKIEKELVMIKQGAYGHDILRLIESRKHRVQQIHSGMLTRNFQMLELLTFIMLSHESNRFYNAVDYDKEELIEEQRTDWKRSESVKSCIKRNISLNDNAEQNKKKLFI</sequence>
<keyword evidence="2" id="KW-1185">Reference proteome</keyword>
<protein>
    <submittedName>
        <fullName evidence="1">41184_t:CDS:1</fullName>
    </submittedName>
</protein>
<dbReference type="EMBL" id="CAJVQB010026185">
    <property type="protein sequence ID" value="CAG8808018.1"/>
    <property type="molecule type" value="Genomic_DNA"/>
</dbReference>
<dbReference type="Proteomes" id="UP000789901">
    <property type="component" value="Unassembled WGS sequence"/>
</dbReference>
<gene>
    <name evidence="1" type="ORF">GMARGA_LOCUS24623</name>
</gene>